<name>A0A5M9H7A4_9SPHI</name>
<reference evidence="2 3" key="1">
    <citation type="submission" date="2019-09" db="EMBL/GenBank/DDBJ databases">
        <title>Pararcticibacter amylolyticus gen. nov., sp. nov., isolated from a rottenly hemp rope, and reclassification of Pedobacter tournemirensis as Pararcticibacter tournemirensis comb. nov.</title>
        <authorList>
            <person name="Cai Y."/>
        </authorList>
    </citation>
    <scope>NUCLEOTIDE SEQUENCE [LARGE SCALE GENOMIC DNA]</scope>
    <source>
        <strain evidence="2 3">TF5-37.2-LB10</strain>
    </source>
</reference>
<protein>
    <submittedName>
        <fullName evidence="2">Uncharacterized protein</fullName>
    </submittedName>
</protein>
<organism evidence="2 3">
    <name type="scientific">Arcticibacter tournemirensis</name>
    <dbReference type="NCBI Taxonomy" id="699437"/>
    <lineage>
        <taxon>Bacteria</taxon>
        <taxon>Pseudomonadati</taxon>
        <taxon>Bacteroidota</taxon>
        <taxon>Sphingobacteriia</taxon>
        <taxon>Sphingobacteriales</taxon>
        <taxon>Sphingobacteriaceae</taxon>
        <taxon>Arcticibacter</taxon>
    </lineage>
</organism>
<dbReference type="RefSeq" id="WP_141814070.1">
    <property type="nucleotide sequence ID" value="NZ_VFPL01000001.1"/>
</dbReference>
<evidence type="ECO:0000313" key="3">
    <source>
        <dbReference type="Proteomes" id="UP000322918"/>
    </source>
</evidence>
<dbReference type="OrthoDB" id="770237at2"/>
<dbReference type="AlphaFoldDB" id="A0A5M9H7A4"/>
<proteinExistence type="predicted"/>
<feature type="compositionally biased region" description="Basic and acidic residues" evidence="1">
    <location>
        <begin position="98"/>
        <end position="108"/>
    </location>
</feature>
<feature type="region of interest" description="Disordered" evidence="1">
    <location>
        <begin position="88"/>
        <end position="108"/>
    </location>
</feature>
<dbReference type="Proteomes" id="UP000322918">
    <property type="component" value="Unassembled WGS sequence"/>
</dbReference>
<comment type="caution">
    <text evidence="2">The sequence shown here is derived from an EMBL/GenBank/DDBJ whole genome shotgun (WGS) entry which is preliminary data.</text>
</comment>
<keyword evidence="3" id="KW-1185">Reference proteome</keyword>
<evidence type="ECO:0000313" key="2">
    <source>
        <dbReference type="EMBL" id="KAA8482045.1"/>
    </source>
</evidence>
<gene>
    <name evidence="2" type="ORF">F1649_12970</name>
</gene>
<sequence length="108" mass="12045">MPLKELLLNSSSFTELLKQHSINPADFTIKDEGFIISDKLLSKEDVFKEMILIEGHNESGRINLIGTIYCNFVKNIAVFELESAERVKEDTANALNRESGEGGADREG</sequence>
<evidence type="ECO:0000256" key="1">
    <source>
        <dbReference type="SAM" id="MobiDB-lite"/>
    </source>
</evidence>
<dbReference type="EMBL" id="VWNE01000019">
    <property type="protein sequence ID" value="KAA8482045.1"/>
    <property type="molecule type" value="Genomic_DNA"/>
</dbReference>
<accession>A0A5M9H7A4</accession>